<reference evidence="2" key="1">
    <citation type="submission" date="2021-01" db="EMBL/GenBank/DDBJ databases">
        <authorList>
            <consortium name="Genoscope - CEA"/>
            <person name="William W."/>
        </authorList>
    </citation>
    <scope>NUCLEOTIDE SEQUENCE</scope>
</reference>
<name>A0A816KEK9_BRANA</name>
<feature type="compositionally biased region" description="Low complexity" evidence="1">
    <location>
        <begin position="42"/>
        <end position="52"/>
    </location>
</feature>
<gene>
    <name evidence="2" type="ORF">DARMORV10_C02P56020.1</name>
</gene>
<proteinExistence type="predicted"/>
<organism evidence="2">
    <name type="scientific">Brassica napus</name>
    <name type="common">Rape</name>
    <dbReference type="NCBI Taxonomy" id="3708"/>
    <lineage>
        <taxon>Eukaryota</taxon>
        <taxon>Viridiplantae</taxon>
        <taxon>Streptophyta</taxon>
        <taxon>Embryophyta</taxon>
        <taxon>Tracheophyta</taxon>
        <taxon>Spermatophyta</taxon>
        <taxon>Magnoliopsida</taxon>
        <taxon>eudicotyledons</taxon>
        <taxon>Gunneridae</taxon>
        <taxon>Pentapetalae</taxon>
        <taxon>rosids</taxon>
        <taxon>malvids</taxon>
        <taxon>Brassicales</taxon>
        <taxon>Brassicaceae</taxon>
        <taxon>Brassiceae</taxon>
        <taxon>Brassica</taxon>
    </lineage>
</organism>
<feature type="region of interest" description="Disordered" evidence="1">
    <location>
        <begin position="1"/>
        <end position="140"/>
    </location>
</feature>
<feature type="compositionally biased region" description="Polar residues" evidence="1">
    <location>
        <begin position="84"/>
        <end position="96"/>
    </location>
</feature>
<dbReference type="EMBL" id="HG994366">
    <property type="protein sequence ID" value="CAF1920568.1"/>
    <property type="molecule type" value="Genomic_DNA"/>
</dbReference>
<feature type="compositionally biased region" description="Polar residues" evidence="1">
    <location>
        <begin position="104"/>
        <end position="115"/>
    </location>
</feature>
<evidence type="ECO:0000313" key="2">
    <source>
        <dbReference type="EMBL" id="CAF1920568.1"/>
    </source>
</evidence>
<evidence type="ECO:0000256" key="1">
    <source>
        <dbReference type="SAM" id="MobiDB-lite"/>
    </source>
</evidence>
<dbReference type="AlphaFoldDB" id="A0A816KEK9"/>
<feature type="compositionally biased region" description="Polar residues" evidence="1">
    <location>
        <begin position="66"/>
        <end position="77"/>
    </location>
</feature>
<sequence>MANSTAEGSSHQDKLLVANEEQPTIVAPSPASNEDENMVTVQIKQPSIQIKQPSRKRGRSARLSAYVTSQRTLTGANSRKRNISSKPTSPARSQGQKRAFKAGNSRSSKTASSTAPPRAVIVPAISEKRKDFHDPLPQGP</sequence>
<dbReference type="Proteomes" id="UP001295469">
    <property type="component" value="Chromosome C02"/>
</dbReference>
<protein>
    <submittedName>
        <fullName evidence="2">(rape) hypothetical protein</fullName>
    </submittedName>
</protein>
<accession>A0A816KEK9</accession>